<dbReference type="CDD" id="cd07560">
    <property type="entry name" value="Peptidase_S41_CPP"/>
    <property type="match status" value="1"/>
</dbReference>
<name>A0A9D9D937_9BACL</name>
<evidence type="ECO:0000256" key="3">
    <source>
        <dbReference type="ARBA" id="ARBA00022825"/>
    </source>
</evidence>
<evidence type="ECO:0000259" key="5">
    <source>
        <dbReference type="SMART" id="SM00245"/>
    </source>
</evidence>
<comment type="caution">
    <text evidence="6">The sequence shown here is derived from an EMBL/GenBank/DDBJ whole genome shotgun (WGS) entry which is preliminary data.</text>
</comment>
<dbReference type="InterPro" id="IPR036034">
    <property type="entry name" value="PDZ_sf"/>
</dbReference>
<reference evidence="6" key="1">
    <citation type="submission" date="2020-10" db="EMBL/GenBank/DDBJ databases">
        <authorList>
            <person name="Gilroy R."/>
        </authorList>
    </citation>
    <scope>NUCLEOTIDE SEQUENCE</scope>
    <source>
        <strain evidence="6">1748</strain>
    </source>
</reference>
<keyword evidence="2" id="KW-0378">Hydrolase</keyword>
<keyword evidence="4" id="KW-0472">Membrane</keyword>
<dbReference type="InterPro" id="IPR029045">
    <property type="entry name" value="ClpP/crotonase-like_dom_sf"/>
</dbReference>
<evidence type="ECO:0000256" key="2">
    <source>
        <dbReference type="ARBA" id="ARBA00022801"/>
    </source>
</evidence>
<dbReference type="GO" id="GO:0004175">
    <property type="term" value="F:endopeptidase activity"/>
    <property type="evidence" value="ECO:0007669"/>
    <property type="project" value="TreeGrafter"/>
</dbReference>
<sequence>MHASKEELEQAYQQGKKDQKKSFRVIFAISSVLLLLIGAFVGSFAYNQVEKSKSKPSELVNEIYQYLCDEWLYKGTVEDVEQYLNNLMIAGLNSNGDPYTFYTPSYEGQGLMTSGDSSYGVEYNLTSVSINSKTHAGIKIVNLSEGNFKRVGFNIGDVIIGVKKEGENEFAYFDNVLPSDISSFISDKEGKKVEFLLVRGSNVMTLTAQEGEYAEIPVEVLYDGRTNSGHSLVIKVSTFLGDETSSYPASMMYYSVSNSIKSRGNIDNLVIDLRDNGGGYTSQAREMACLFLEKGSIVYQEGDLKNITETYYQKDDPSFNKEQVKNIKILVNSASASASELFTLALKDNGLAKVYGEQTFGKGIAQSVIPLSNGGVLRITTSKIYSPDGYSIDGVGITPDVMTNYYSYLSDLLVSHPYIEDGYRLTYNEEKA</sequence>
<keyword evidence="1" id="KW-0645">Protease</keyword>
<accession>A0A9D9D937</accession>
<dbReference type="PANTHER" id="PTHR32060:SF22">
    <property type="entry name" value="CARBOXYL-TERMINAL-PROCESSING PEPTIDASE 3, CHLOROPLASTIC"/>
    <property type="match status" value="1"/>
</dbReference>
<dbReference type="SUPFAM" id="SSF52096">
    <property type="entry name" value="ClpP/crotonase"/>
    <property type="match status" value="1"/>
</dbReference>
<reference evidence="6" key="2">
    <citation type="journal article" date="2021" name="PeerJ">
        <title>Extensive microbial diversity within the chicken gut microbiome revealed by metagenomics and culture.</title>
        <authorList>
            <person name="Gilroy R."/>
            <person name="Ravi A."/>
            <person name="Getino M."/>
            <person name="Pursley I."/>
            <person name="Horton D.L."/>
            <person name="Alikhan N.F."/>
            <person name="Baker D."/>
            <person name="Gharbi K."/>
            <person name="Hall N."/>
            <person name="Watson M."/>
            <person name="Adriaenssens E.M."/>
            <person name="Foster-Nyarko E."/>
            <person name="Jarju S."/>
            <person name="Secka A."/>
            <person name="Antonio M."/>
            <person name="Oren A."/>
            <person name="Chaudhuri R.R."/>
            <person name="La Ragione R."/>
            <person name="Hildebrand F."/>
            <person name="Pallen M.J."/>
        </authorList>
    </citation>
    <scope>NUCLEOTIDE SEQUENCE</scope>
    <source>
        <strain evidence="6">1748</strain>
    </source>
</reference>
<dbReference type="Gene3D" id="3.30.750.44">
    <property type="match status" value="1"/>
</dbReference>
<dbReference type="Proteomes" id="UP000823629">
    <property type="component" value="Unassembled WGS sequence"/>
</dbReference>
<dbReference type="GO" id="GO:0006508">
    <property type="term" value="P:proteolysis"/>
    <property type="evidence" value="ECO:0007669"/>
    <property type="project" value="UniProtKB-KW"/>
</dbReference>
<feature type="domain" description="Tail specific protease" evidence="5">
    <location>
        <begin position="190"/>
        <end position="404"/>
    </location>
</feature>
<evidence type="ECO:0000256" key="4">
    <source>
        <dbReference type="SAM" id="Phobius"/>
    </source>
</evidence>
<dbReference type="AlphaFoldDB" id="A0A9D9D937"/>
<dbReference type="InterPro" id="IPR005151">
    <property type="entry name" value="Tail-specific_protease"/>
</dbReference>
<dbReference type="SMART" id="SM00245">
    <property type="entry name" value="TSPc"/>
    <property type="match status" value="1"/>
</dbReference>
<keyword evidence="3" id="KW-0720">Serine protease</keyword>
<dbReference type="EMBL" id="JADING010000118">
    <property type="protein sequence ID" value="MBO8414632.1"/>
    <property type="molecule type" value="Genomic_DNA"/>
</dbReference>
<feature type="non-terminal residue" evidence="6">
    <location>
        <position position="432"/>
    </location>
</feature>
<proteinExistence type="predicted"/>
<keyword evidence="4" id="KW-1133">Transmembrane helix</keyword>
<dbReference type="GO" id="GO:0008236">
    <property type="term" value="F:serine-type peptidase activity"/>
    <property type="evidence" value="ECO:0007669"/>
    <property type="project" value="UniProtKB-KW"/>
</dbReference>
<evidence type="ECO:0000313" key="6">
    <source>
        <dbReference type="EMBL" id="MBO8414632.1"/>
    </source>
</evidence>
<organism evidence="6 7">
    <name type="scientific">Candidatus Scatoplasma merdavium</name>
    <dbReference type="NCBI Taxonomy" id="2840932"/>
    <lineage>
        <taxon>Bacteria</taxon>
        <taxon>Bacillati</taxon>
        <taxon>Bacillota</taxon>
        <taxon>Bacilli</taxon>
        <taxon>Bacillales</taxon>
        <taxon>Candidatus Scatoplasma</taxon>
    </lineage>
</organism>
<dbReference type="Pfam" id="PF03572">
    <property type="entry name" value="Peptidase_S41"/>
    <property type="match status" value="1"/>
</dbReference>
<dbReference type="Gene3D" id="3.90.226.10">
    <property type="entry name" value="2-enoyl-CoA Hydratase, Chain A, domain 1"/>
    <property type="match status" value="1"/>
</dbReference>
<protein>
    <recommendedName>
        <fullName evidence="5">Tail specific protease domain-containing protein</fullName>
    </recommendedName>
</protein>
<gene>
    <name evidence="6" type="ORF">IAC78_04100</name>
</gene>
<keyword evidence="4" id="KW-0812">Transmembrane</keyword>
<evidence type="ECO:0000313" key="7">
    <source>
        <dbReference type="Proteomes" id="UP000823629"/>
    </source>
</evidence>
<dbReference type="PANTHER" id="PTHR32060">
    <property type="entry name" value="TAIL-SPECIFIC PROTEASE"/>
    <property type="match status" value="1"/>
</dbReference>
<dbReference type="InterPro" id="IPR004447">
    <property type="entry name" value="Peptidase_S41A"/>
</dbReference>
<evidence type="ECO:0000256" key="1">
    <source>
        <dbReference type="ARBA" id="ARBA00022670"/>
    </source>
</evidence>
<feature type="transmembrane region" description="Helical" evidence="4">
    <location>
        <begin position="25"/>
        <end position="46"/>
    </location>
</feature>
<dbReference type="Gene3D" id="2.30.42.10">
    <property type="match status" value="1"/>
</dbReference>